<organism evidence="4 5">
    <name type="scientific">Auraticoccus monumenti</name>
    <dbReference type="NCBI Taxonomy" id="675864"/>
    <lineage>
        <taxon>Bacteria</taxon>
        <taxon>Bacillati</taxon>
        <taxon>Actinomycetota</taxon>
        <taxon>Actinomycetes</taxon>
        <taxon>Propionibacteriales</taxon>
        <taxon>Propionibacteriaceae</taxon>
        <taxon>Auraticoccus</taxon>
    </lineage>
</organism>
<evidence type="ECO:0000313" key="4">
    <source>
        <dbReference type="EMBL" id="SDE53754.1"/>
    </source>
</evidence>
<dbReference type="SUPFAM" id="SSF53933">
    <property type="entry name" value="Microbial ribonucleases"/>
    <property type="match status" value="1"/>
</dbReference>
<feature type="compositionally biased region" description="Low complexity" evidence="3">
    <location>
        <begin position="44"/>
        <end position="54"/>
    </location>
</feature>
<dbReference type="InterPro" id="IPR016191">
    <property type="entry name" value="Ribonuclease/ribotoxin"/>
</dbReference>
<dbReference type="GO" id="GO:0004521">
    <property type="term" value="F:RNA endonuclease activity"/>
    <property type="evidence" value="ECO:0007669"/>
    <property type="project" value="InterPro"/>
</dbReference>
<keyword evidence="5" id="KW-1185">Reference proteome</keyword>
<evidence type="ECO:0000256" key="2">
    <source>
        <dbReference type="ARBA" id="ARBA00022801"/>
    </source>
</evidence>
<dbReference type="EMBL" id="LT629688">
    <property type="protein sequence ID" value="SDE53754.1"/>
    <property type="molecule type" value="Genomic_DNA"/>
</dbReference>
<dbReference type="InterPro" id="IPR000026">
    <property type="entry name" value="N1-like"/>
</dbReference>
<evidence type="ECO:0000256" key="1">
    <source>
        <dbReference type="ARBA" id="ARBA00022722"/>
    </source>
</evidence>
<evidence type="ECO:0000313" key="5">
    <source>
        <dbReference type="Proteomes" id="UP000198546"/>
    </source>
</evidence>
<keyword evidence="2" id="KW-0378">Hydrolase</keyword>
<gene>
    <name evidence="4" type="ORF">SAMN04489747_3677</name>
</gene>
<dbReference type="GO" id="GO:0003723">
    <property type="term" value="F:RNA binding"/>
    <property type="evidence" value="ECO:0007669"/>
    <property type="project" value="InterPro"/>
</dbReference>
<proteinExistence type="predicted"/>
<keyword evidence="1" id="KW-0540">Nuclease</keyword>
<dbReference type="GO" id="GO:0016787">
    <property type="term" value="F:hydrolase activity"/>
    <property type="evidence" value="ECO:0007669"/>
    <property type="project" value="UniProtKB-KW"/>
</dbReference>
<accession>A0A1G7DQE6</accession>
<dbReference type="Gene3D" id="3.10.450.30">
    <property type="entry name" value="Microbial ribonucleases"/>
    <property type="match status" value="1"/>
</dbReference>
<dbReference type="STRING" id="675864.SAMN04489747_3677"/>
<reference evidence="4 5" key="1">
    <citation type="submission" date="2016-10" db="EMBL/GenBank/DDBJ databases">
        <authorList>
            <person name="de Groot N.N."/>
        </authorList>
    </citation>
    <scope>NUCLEOTIDE SEQUENCE [LARGE SCALE GENOMIC DNA]</scope>
    <source>
        <strain evidence="4 5">MON 2.2</strain>
    </source>
</reference>
<name>A0A1G7DQE6_9ACTN</name>
<sequence>MSQSPPTTRRGPRVLAAVVGVVLLLVAAMTGLDLSGAGQPDPSGPGAPTTSAAPPAGPSTAPPGADQRDQEQVGTDLDPETGLPWVPLDQLPPEAAEVVGLIEAGGPFRHEQDGRTFNNFEGLLPEQPRGWYREYTVPTPGEDDRGARRIVTGDQDRILFWTADHYESFERILR</sequence>
<evidence type="ECO:0000256" key="3">
    <source>
        <dbReference type="SAM" id="MobiDB-lite"/>
    </source>
</evidence>
<dbReference type="Proteomes" id="UP000198546">
    <property type="component" value="Chromosome i"/>
</dbReference>
<protein>
    <submittedName>
        <fullName evidence="4">Ribonuclease T1</fullName>
    </submittedName>
</protein>
<dbReference type="RefSeq" id="WP_231946387.1">
    <property type="nucleotide sequence ID" value="NZ_LT629688.1"/>
</dbReference>
<dbReference type="Pfam" id="PF00545">
    <property type="entry name" value="Ribonuclease"/>
    <property type="match status" value="1"/>
</dbReference>
<feature type="region of interest" description="Disordered" evidence="3">
    <location>
        <begin position="33"/>
        <end position="88"/>
    </location>
</feature>
<dbReference type="AlphaFoldDB" id="A0A1G7DQE6"/>